<reference evidence="1 2" key="1">
    <citation type="journal article" date="2017" name="ISME J.">
        <title>Energy and carbon metabolisms in a deep terrestrial subsurface fluid microbial community.</title>
        <authorList>
            <person name="Momper L."/>
            <person name="Jungbluth S.P."/>
            <person name="Lee M.D."/>
            <person name="Amend J.P."/>
        </authorList>
    </citation>
    <scope>NUCLEOTIDE SEQUENCE [LARGE SCALE GENOMIC DNA]</scope>
    <source>
        <strain evidence="1">SURF_5</strain>
    </source>
</reference>
<evidence type="ECO:0000313" key="1">
    <source>
        <dbReference type="EMBL" id="RJP19156.1"/>
    </source>
</evidence>
<dbReference type="AlphaFoldDB" id="A0A3A4NM54"/>
<gene>
    <name evidence="1" type="ORF">C4520_13275</name>
</gene>
<evidence type="ECO:0000313" key="2">
    <source>
        <dbReference type="Proteomes" id="UP000265882"/>
    </source>
</evidence>
<protein>
    <submittedName>
        <fullName evidence="1">Uncharacterized protein</fullName>
    </submittedName>
</protein>
<sequence length="182" mass="21685">MTRKRRIGQMVKIRFMEDPLPKGYVYPCTIEDIKQKLNSLAPEMLRNISTIHLCNQVKMNPGVDAHIYDGSDIRIYPVPEKLRWYYGKRKPNPACAQERLEFGAYWQTTDEGWFLCWDRDNLREYILNHILLHEIGHSLDTVYYGTSRGERFAEAFAHHVGKNQEIKRTAKKRKKRLRRYRA</sequence>
<proteinExistence type="predicted"/>
<comment type="caution">
    <text evidence="1">The sequence shown here is derived from an EMBL/GenBank/DDBJ whole genome shotgun (WGS) entry which is preliminary data.</text>
</comment>
<organism evidence="1 2">
    <name type="scientific">Abyssobacteria bacterium (strain SURF_5)</name>
    <dbReference type="NCBI Taxonomy" id="2093360"/>
    <lineage>
        <taxon>Bacteria</taxon>
        <taxon>Pseudomonadati</taxon>
        <taxon>Candidatus Hydrogenedentota</taxon>
        <taxon>Candidatus Abyssobacteria</taxon>
    </lineage>
</organism>
<accession>A0A3A4NM54</accession>
<dbReference type="Proteomes" id="UP000265882">
    <property type="component" value="Unassembled WGS sequence"/>
</dbReference>
<dbReference type="SUPFAM" id="SSF55486">
    <property type="entry name" value="Metalloproteases ('zincins'), catalytic domain"/>
    <property type="match status" value="1"/>
</dbReference>
<name>A0A3A4NM54_ABYX5</name>
<dbReference type="EMBL" id="QZKU01000092">
    <property type="protein sequence ID" value="RJP19156.1"/>
    <property type="molecule type" value="Genomic_DNA"/>
</dbReference>